<comment type="subunit">
    <text evidence="5">Homodimer.</text>
</comment>
<dbReference type="AlphaFoldDB" id="A0A850QYT2"/>
<feature type="short sequence motif" description="Gly-cisPro motif, important for rejection of L-amino acids" evidence="5">
    <location>
        <begin position="139"/>
        <end position="140"/>
    </location>
</feature>
<dbReference type="PANTHER" id="PTHR10472">
    <property type="entry name" value="D-TYROSYL-TRNA TYR DEACYLASE"/>
    <property type="match status" value="1"/>
</dbReference>
<proteinExistence type="inferred from homology"/>
<keyword evidence="7" id="KW-1185">Reference proteome</keyword>
<keyword evidence="3 5" id="KW-0820">tRNA-binding</keyword>
<dbReference type="GO" id="GO:0000049">
    <property type="term" value="F:tRNA binding"/>
    <property type="evidence" value="ECO:0007669"/>
    <property type="project" value="UniProtKB-UniRule"/>
</dbReference>
<name>A0A850QYT2_9LACO</name>
<comment type="subcellular location">
    <subcellularLocation>
        <location evidence="5">Cytoplasm</location>
    </subcellularLocation>
</comment>
<comment type="function">
    <text evidence="5">An aminoacyl-tRNA editing enzyme that deacylates mischarged D-aminoacyl-tRNAs. Also deacylates mischarged glycyl-tRNA(Ala), protecting cells against glycine mischarging by AlaRS. Acts via tRNA-based rather than protein-based catalysis; rejects L-amino acids rather than detecting D-amino acids in the active site. By recycling D-aminoacyl-tRNA to D-amino acids and free tRNA molecules, this enzyme counteracts the toxicity associated with the formation of D-aminoacyl-tRNA entities in vivo and helps enforce protein L-homochirality.</text>
</comment>
<dbReference type="InterPro" id="IPR023509">
    <property type="entry name" value="DTD-like_sf"/>
</dbReference>
<evidence type="ECO:0000256" key="4">
    <source>
        <dbReference type="ARBA" id="ARBA00022884"/>
    </source>
</evidence>
<dbReference type="InterPro" id="IPR003732">
    <property type="entry name" value="Daa-tRNA_deacyls_DTD"/>
</dbReference>
<evidence type="ECO:0000313" key="6">
    <source>
        <dbReference type="EMBL" id="NVY95853.1"/>
    </source>
</evidence>
<evidence type="ECO:0000313" key="7">
    <source>
        <dbReference type="Proteomes" id="UP000563523"/>
    </source>
</evidence>
<protein>
    <recommendedName>
        <fullName evidence="5">D-aminoacyl-tRNA deacylase</fullName>
        <shortName evidence="5">DTD</shortName>
        <ecNumber evidence="5">3.1.1.96</ecNumber>
    </recommendedName>
    <alternativeName>
        <fullName evidence="5">Gly-tRNA(Ala) deacylase</fullName>
        <ecNumber evidence="5">3.1.1.-</ecNumber>
    </alternativeName>
</protein>
<dbReference type="SUPFAM" id="SSF69500">
    <property type="entry name" value="DTD-like"/>
    <property type="match status" value="1"/>
</dbReference>
<dbReference type="GO" id="GO:0019478">
    <property type="term" value="P:D-amino acid catabolic process"/>
    <property type="evidence" value="ECO:0007669"/>
    <property type="project" value="UniProtKB-UniRule"/>
</dbReference>
<accession>A0A850QYT2</accession>
<dbReference type="EC" id="3.1.1.96" evidence="5"/>
<evidence type="ECO:0000256" key="2">
    <source>
        <dbReference type="ARBA" id="ARBA00022490"/>
    </source>
</evidence>
<dbReference type="EMBL" id="JABZEC010000001">
    <property type="protein sequence ID" value="NVY95853.1"/>
    <property type="molecule type" value="Genomic_DNA"/>
</dbReference>
<dbReference type="GO" id="GO:0106026">
    <property type="term" value="F:Gly-tRNA(Ala) deacylase activity"/>
    <property type="evidence" value="ECO:0007669"/>
    <property type="project" value="UniProtKB-UniRule"/>
</dbReference>
<dbReference type="PANTHER" id="PTHR10472:SF5">
    <property type="entry name" value="D-AMINOACYL-TRNA DEACYLASE 1"/>
    <property type="match status" value="1"/>
</dbReference>
<comment type="domain">
    <text evidence="5">A Gly-cisPro motif from one monomer fits into the active site of the other monomer to allow specific chiral rejection of L-amino acids.</text>
</comment>
<dbReference type="Proteomes" id="UP000563523">
    <property type="component" value="Unassembled WGS sequence"/>
</dbReference>
<comment type="similarity">
    <text evidence="1 5">Belongs to the DTD family.</text>
</comment>
<keyword evidence="5 6" id="KW-0378">Hydrolase</keyword>
<evidence type="ECO:0000256" key="5">
    <source>
        <dbReference type="HAMAP-Rule" id="MF_00518"/>
    </source>
</evidence>
<dbReference type="GO" id="GO:0043908">
    <property type="term" value="F:Ser(Gly)-tRNA(Ala) hydrolase activity"/>
    <property type="evidence" value="ECO:0007669"/>
    <property type="project" value="UniProtKB-UniRule"/>
</dbReference>
<dbReference type="FunFam" id="3.50.80.10:FF:000001">
    <property type="entry name" value="D-aminoacyl-tRNA deacylase"/>
    <property type="match status" value="1"/>
</dbReference>
<dbReference type="RefSeq" id="WP_176942018.1">
    <property type="nucleotide sequence ID" value="NZ_JABZEC010000001.1"/>
</dbReference>
<evidence type="ECO:0000256" key="3">
    <source>
        <dbReference type="ARBA" id="ARBA00022555"/>
    </source>
</evidence>
<reference evidence="6 7" key="1">
    <citation type="submission" date="2020-06" db="EMBL/GenBank/DDBJ databases">
        <authorList>
            <person name="Kang J."/>
        </authorList>
    </citation>
    <scope>NUCLEOTIDE SEQUENCE [LARGE SCALE GENOMIC DNA]</scope>
    <source>
        <strain evidence="6 7">DCY120</strain>
    </source>
</reference>
<organism evidence="6 7">
    <name type="scientific">Bombilactobacillus apium</name>
    <dbReference type="NCBI Taxonomy" id="2675299"/>
    <lineage>
        <taxon>Bacteria</taxon>
        <taxon>Bacillati</taxon>
        <taxon>Bacillota</taxon>
        <taxon>Bacilli</taxon>
        <taxon>Lactobacillales</taxon>
        <taxon>Lactobacillaceae</taxon>
        <taxon>Bombilactobacillus</taxon>
    </lineage>
</organism>
<dbReference type="HAMAP" id="MF_00518">
    <property type="entry name" value="Deacylase_Dtd"/>
    <property type="match status" value="1"/>
</dbReference>
<comment type="caution">
    <text evidence="6">The sequence shown here is derived from an EMBL/GenBank/DDBJ whole genome shotgun (WGS) entry which is preliminary data.</text>
</comment>
<keyword evidence="2 5" id="KW-0963">Cytoplasm</keyword>
<keyword evidence="4 5" id="KW-0694">RNA-binding</keyword>
<dbReference type="EC" id="3.1.1.-" evidence="5"/>
<dbReference type="NCBIfam" id="TIGR00256">
    <property type="entry name" value="D-aminoacyl-tRNA deacylase"/>
    <property type="match status" value="1"/>
</dbReference>
<sequence>MKVVLQRVQEAQVEIAGSLHAKIGLGALLLVGLGQEDTVEQVDYLAGKIAKSRVFADPAGKINCSIQDIQGEFLSISQFTLYANTKKGNRPSFQEALAPQAAERLYQRFNQQLQIYNPQILVQTGVFGADMQIKLVNDGPLTIIYEA</sequence>
<dbReference type="GO" id="GO:0005737">
    <property type="term" value="C:cytoplasm"/>
    <property type="evidence" value="ECO:0007669"/>
    <property type="project" value="UniProtKB-SubCell"/>
</dbReference>
<comment type="catalytic activity">
    <reaction evidence="5">
        <text>a D-aminoacyl-tRNA + H2O = a tRNA + a D-alpha-amino acid + H(+)</text>
        <dbReference type="Rhea" id="RHEA:13953"/>
        <dbReference type="Rhea" id="RHEA-COMP:10123"/>
        <dbReference type="Rhea" id="RHEA-COMP:10124"/>
        <dbReference type="ChEBI" id="CHEBI:15377"/>
        <dbReference type="ChEBI" id="CHEBI:15378"/>
        <dbReference type="ChEBI" id="CHEBI:59871"/>
        <dbReference type="ChEBI" id="CHEBI:78442"/>
        <dbReference type="ChEBI" id="CHEBI:79333"/>
        <dbReference type="EC" id="3.1.1.96"/>
    </reaction>
</comment>
<gene>
    <name evidence="5" type="primary">dtd</name>
    <name evidence="6" type="ORF">HU830_01340</name>
</gene>
<evidence type="ECO:0000256" key="1">
    <source>
        <dbReference type="ARBA" id="ARBA00009673"/>
    </source>
</evidence>
<dbReference type="Pfam" id="PF02580">
    <property type="entry name" value="Tyr_Deacylase"/>
    <property type="match status" value="1"/>
</dbReference>
<dbReference type="Gene3D" id="3.50.80.10">
    <property type="entry name" value="D-tyrosyl-tRNA(Tyr) deacylase"/>
    <property type="match status" value="1"/>
</dbReference>
<dbReference type="GO" id="GO:0051500">
    <property type="term" value="F:D-tyrosyl-tRNA(Tyr) deacylase activity"/>
    <property type="evidence" value="ECO:0007669"/>
    <property type="project" value="TreeGrafter"/>
</dbReference>
<comment type="catalytic activity">
    <reaction evidence="5">
        <text>glycyl-tRNA(Ala) + H2O = tRNA(Ala) + glycine + H(+)</text>
        <dbReference type="Rhea" id="RHEA:53744"/>
        <dbReference type="Rhea" id="RHEA-COMP:9657"/>
        <dbReference type="Rhea" id="RHEA-COMP:13640"/>
        <dbReference type="ChEBI" id="CHEBI:15377"/>
        <dbReference type="ChEBI" id="CHEBI:15378"/>
        <dbReference type="ChEBI" id="CHEBI:57305"/>
        <dbReference type="ChEBI" id="CHEBI:78442"/>
        <dbReference type="ChEBI" id="CHEBI:78522"/>
    </reaction>
</comment>